<reference evidence="9 10" key="1">
    <citation type="journal article" date="2018" name="BMC Genomics">
        <title>Whole genome sequencing and function prediction of 133 gut anaerobes isolated from chicken caecum in pure cultures.</title>
        <authorList>
            <person name="Medvecky M."/>
            <person name="Cejkova D."/>
            <person name="Polansky O."/>
            <person name="Karasova D."/>
            <person name="Kubasova T."/>
            <person name="Cizek A."/>
            <person name="Rychlik I."/>
        </authorList>
    </citation>
    <scope>NUCLEOTIDE SEQUENCE [LARGE SCALE GENOMIC DNA]</scope>
    <source>
        <strain evidence="9 10">An13</strain>
    </source>
</reference>
<keyword evidence="4 7" id="KW-0813">Transport</keyword>
<dbReference type="InterPro" id="IPR026022">
    <property type="entry name" value="PhoU_dom"/>
</dbReference>
<comment type="caution">
    <text evidence="9">The sequence shown here is derived from an EMBL/GenBank/DDBJ whole genome shotgun (WGS) entry which is preliminary data.</text>
</comment>
<dbReference type="RefSeq" id="WP_087360217.1">
    <property type="nucleotide sequence ID" value="NZ_AP031415.1"/>
</dbReference>
<dbReference type="PANTHER" id="PTHR42930">
    <property type="entry name" value="PHOSPHATE-SPECIFIC TRANSPORT SYSTEM ACCESSORY PROTEIN PHOU"/>
    <property type="match status" value="1"/>
</dbReference>
<comment type="subunit">
    <text evidence="3 7">Homodimer.</text>
</comment>
<dbReference type="FunFam" id="1.20.58.220:FF:000004">
    <property type="entry name" value="Phosphate-specific transport system accessory protein PhoU"/>
    <property type="match status" value="1"/>
</dbReference>
<keyword evidence="10" id="KW-1185">Reference proteome</keyword>
<dbReference type="GO" id="GO:0005737">
    <property type="term" value="C:cytoplasm"/>
    <property type="evidence" value="ECO:0007669"/>
    <property type="project" value="UniProtKB-SubCell"/>
</dbReference>
<feature type="domain" description="PhoU" evidence="8">
    <location>
        <begin position="121"/>
        <end position="204"/>
    </location>
</feature>
<keyword evidence="5 7" id="KW-0963">Cytoplasm</keyword>
<evidence type="ECO:0000256" key="5">
    <source>
        <dbReference type="ARBA" id="ARBA00022490"/>
    </source>
</evidence>
<dbReference type="GO" id="GO:0045936">
    <property type="term" value="P:negative regulation of phosphate metabolic process"/>
    <property type="evidence" value="ECO:0007669"/>
    <property type="project" value="InterPro"/>
</dbReference>
<keyword evidence="6 7" id="KW-0592">Phosphate transport</keyword>
<dbReference type="Gene3D" id="1.20.58.220">
    <property type="entry name" value="Phosphate transport system protein phou homolog 2, domain 2"/>
    <property type="match status" value="1"/>
</dbReference>
<sequence>MMRKLFDEELEKLNVDLTKMGHLVELAIENMIDAFKHQDKTLAKEIITNDRLINDMERTVESRAFNLILRQQPIATDLRNVTTALKIVTDLERIGDQAADIAEIIMNFEGEHAYRTVEHIPTMAKKAKIMVHEAIDSFIKKDLSTARLVKSMDDEIDALFEEVKQEVIEILKENSEKIDYCIDFLMIAKYLERVGDHAVNICEWLEFNQTGSVNDQRLI</sequence>
<evidence type="ECO:0000256" key="6">
    <source>
        <dbReference type="ARBA" id="ARBA00022592"/>
    </source>
</evidence>
<dbReference type="GO" id="GO:0006817">
    <property type="term" value="P:phosphate ion transport"/>
    <property type="evidence" value="ECO:0007669"/>
    <property type="project" value="UniProtKB-KW"/>
</dbReference>
<evidence type="ECO:0000256" key="7">
    <source>
        <dbReference type="PIRNR" id="PIRNR003107"/>
    </source>
</evidence>
<evidence type="ECO:0000256" key="2">
    <source>
        <dbReference type="ARBA" id="ARBA00008107"/>
    </source>
</evidence>
<dbReference type="GO" id="GO:0030643">
    <property type="term" value="P:intracellular phosphate ion homeostasis"/>
    <property type="evidence" value="ECO:0007669"/>
    <property type="project" value="InterPro"/>
</dbReference>
<evidence type="ECO:0000256" key="1">
    <source>
        <dbReference type="ARBA" id="ARBA00004496"/>
    </source>
</evidence>
<organism evidence="9 10">
    <name type="scientific">Massilimicrobiota timonensis</name>
    <dbReference type="NCBI Taxonomy" id="1776392"/>
    <lineage>
        <taxon>Bacteria</taxon>
        <taxon>Bacillati</taxon>
        <taxon>Bacillota</taxon>
        <taxon>Erysipelotrichia</taxon>
        <taxon>Erysipelotrichales</taxon>
        <taxon>Erysipelotrichaceae</taxon>
        <taxon>Massilimicrobiota</taxon>
    </lineage>
</organism>
<gene>
    <name evidence="9" type="ORF">B5E75_13365</name>
</gene>
<dbReference type="Proteomes" id="UP000195305">
    <property type="component" value="Unassembled WGS sequence"/>
</dbReference>
<evidence type="ECO:0000313" key="9">
    <source>
        <dbReference type="EMBL" id="OUQ31458.1"/>
    </source>
</evidence>
<dbReference type="InterPro" id="IPR028366">
    <property type="entry name" value="PhoU"/>
</dbReference>
<dbReference type="Pfam" id="PF01895">
    <property type="entry name" value="PhoU"/>
    <property type="match status" value="2"/>
</dbReference>
<evidence type="ECO:0000256" key="4">
    <source>
        <dbReference type="ARBA" id="ARBA00022448"/>
    </source>
</evidence>
<feature type="domain" description="PhoU" evidence="8">
    <location>
        <begin position="17"/>
        <end position="105"/>
    </location>
</feature>
<dbReference type="PANTHER" id="PTHR42930:SF3">
    <property type="entry name" value="PHOSPHATE-SPECIFIC TRANSPORT SYSTEM ACCESSORY PROTEIN PHOU"/>
    <property type="match status" value="1"/>
</dbReference>
<evidence type="ECO:0000313" key="10">
    <source>
        <dbReference type="Proteomes" id="UP000195305"/>
    </source>
</evidence>
<evidence type="ECO:0000259" key="8">
    <source>
        <dbReference type="Pfam" id="PF01895"/>
    </source>
</evidence>
<proteinExistence type="inferred from homology"/>
<protein>
    <recommendedName>
        <fullName evidence="7">Phosphate-specific transport system accessory protein PhoU</fullName>
    </recommendedName>
</protein>
<evidence type="ECO:0000256" key="3">
    <source>
        <dbReference type="ARBA" id="ARBA00011738"/>
    </source>
</evidence>
<dbReference type="InterPro" id="IPR038078">
    <property type="entry name" value="PhoU-like_sf"/>
</dbReference>
<name>A0A1Y4SNK3_9FIRM</name>
<dbReference type="EMBL" id="NFLJ01000056">
    <property type="protein sequence ID" value="OUQ31458.1"/>
    <property type="molecule type" value="Genomic_DNA"/>
</dbReference>
<dbReference type="PIRSF" id="PIRSF003107">
    <property type="entry name" value="PhoU"/>
    <property type="match status" value="1"/>
</dbReference>
<dbReference type="SUPFAM" id="SSF109755">
    <property type="entry name" value="PhoU-like"/>
    <property type="match status" value="1"/>
</dbReference>
<dbReference type="NCBIfam" id="TIGR02135">
    <property type="entry name" value="phoU_full"/>
    <property type="match status" value="1"/>
</dbReference>
<accession>A0A1Y4SNK3</accession>
<comment type="similarity">
    <text evidence="2 7">Belongs to the PhoU family.</text>
</comment>
<dbReference type="AlphaFoldDB" id="A0A1Y4SNK3"/>
<comment type="function">
    <text evidence="7">Plays a role in the regulation of phosphate uptake.</text>
</comment>
<comment type="subcellular location">
    <subcellularLocation>
        <location evidence="1 7">Cytoplasm</location>
    </subcellularLocation>
</comment>
<dbReference type="OrthoDB" id="9814256at2"/>